<feature type="compositionally biased region" description="Basic residues" evidence="3">
    <location>
        <begin position="1"/>
        <end position="12"/>
    </location>
</feature>
<dbReference type="InterPro" id="IPR008438">
    <property type="entry name" value="MYOZ"/>
</dbReference>
<dbReference type="AlphaFoldDB" id="A0A8B9D226"/>
<evidence type="ECO:0000313" key="5">
    <source>
        <dbReference type="Proteomes" id="UP000694521"/>
    </source>
</evidence>
<dbReference type="GO" id="GO:0030018">
    <property type="term" value="C:Z disc"/>
    <property type="evidence" value="ECO:0007669"/>
    <property type="project" value="InterPro"/>
</dbReference>
<dbReference type="GO" id="GO:0031433">
    <property type="term" value="F:telethonin binding"/>
    <property type="evidence" value="ECO:0007669"/>
    <property type="project" value="TreeGrafter"/>
</dbReference>
<dbReference type="PANTHER" id="PTHR15941">
    <property type="entry name" value="MYOZENIN"/>
    <property type="match status" value="1"/>
</dbReference>
<sequence>ALAPRRQPRCGRRAVPQGPPGAPPGLALGGGDVSVGLAPCSHPGAEGLLLVPATPKAPEVTGPRGRQPCCEAPLDPGLCEHSCCYTHTHTTPPPGSPRSTERRLCPLAGYSGPLREVPPEKFNVTAIPKGYRSPWHGLLGDKDKAVGRENQLPMKPSYGEFVSFNRTPTPFDRAVLSDLFYVPATELDNLSGLELISQRRNFNRVPQGWARVLPESDEL</sequence>
<dbReference type="GO" id="GO:0051373">
    <property type="term" value="F:FATZ binding"/>
    <property type="evidence" value="ECO:0007669"/>
    <property type="project" value="TreeGrafter"/>
</dbReference>
<dbReference type="GO" id="GO:0015629">
    <property type="term" value="C:actin cytoskeleton"/>
    <property type="evidence" value="ECO:0007669"/>
    <property type="project" value="TreeGrafter"/>
</dbReference>
<evidence type="ECO:0000256" key="1">
    <source>
        <dbReference type="ARBA" id="ARBA00009126"/>
    </source>
</evidence>
<protein>
    <submittedName>
        <fullName evidence="4">Myozenin 3</fullName>
    </submittedName>
</protein>
<feature type="region of interest" description="Disordered" evidence="3">
    <location>
        <begin position="1"/>
        <end position="31"/>
    </location>
</feature>
<dbReference type="PANTHER" id="PTHR15941:SF15">
    <property type="entry name" value="MYOZENIN-3"/>
    <property type="match status" value="1"/>
</dbReference>
<keyword evidence="2" id="KW-0597">Phosphoprotein</keyword>
<reference evidence="4" key="2">
    <citation type="submission" date="2025-09" db="UniProtKB">
        <authorList>
            <consortium name="Ensembl"/>
        </authorList>
    </citation>
    <scope>IDENTIFICATION</scope>
</reference>
<evidence type="ECO:0000256" key="3">
    <source>
        <dbReference type="SAM" id="MobiDB-lite"/>
    </source>
</evidence>
<dbReference type="Ensembl" id="ENSACDT00005001219.1">
    <property type="protein sequence ID" value="ENSACDP00005001031.1"/>
    <property type="gene ID" value="ENSACDG00005000708.1"/>
</dbReference>
<dbReference type="Proteomes" id="UP000694521">
    <property type="component" value="Unplaced"/>
</dbReference>
<evidence type="ECO:0000313" key="4">
    <source>
        <dbReference type="Ensembl" id="ENSACDP00005001031.1"/>
    </source>
</evidence>
<comment type="similarity">
    <text evidence="1">Belongs to the myozenin family.</text>
</comment>
<organism evidence="4 5">
    <name type="scientific">Anser cygnoides</name>
    <name type="common">Swan goose</name>
    <dbReference type="NCBI Taxonomy" id="8845"/>
    <lineage>
        <taxon>Eukaryota</taxon>
        <taxon>Metazoa</taxon>
        <taxon>Chordata</taxon>
        <taxon>Craniata</taxon>
        <taxon>Vertebrata</taxon>
        <taxon>Euteleostomi</taxon>
        <taxon>Archelosauria</taxon>
        <taxon>Archosauria</taxon>
        <taxon>Dinosauria</taxon>
        <taxon>Saurischia</taxon>
        <taxon>Theropoda</taxon>
        <taxon>Coelurosauria</taxon>
        <taxon>Aves</taxon>
        <taxon>Neognathae</taxon>
        <taxon>Galloanserae</taxon>
        <taxon>Anseriformes</taxon>
        <taxon>Anatidae</taxon>
        <taxon>Anserinae</taxon>
        <taxon>Anser</taxon>
    </lineage>
</organism>
<name>A0A8B9D226_ANSCY</name>
<keyword evidence="5" id="KW-1185">Reference proteome</keyword>
<dbReference type="GO" id="GO:0003779">
    <property type="term" value="F:actin binding"/>
    <property type="evidence" value="ECO:0007669"/>
    <property type="project" value="TreeGrafter"/>
</dbReference>
<reference evidence="4" key="1">
    <citation type="submission" date="2025-08" db="UniProtKB">
        <authorList>
            <consortium name="Ensembl"/>
        </authorList>
    </citation>
    <scope>IDENTIFICATION</scope>
</reference>
<proteinExistence type="inferred from homology"/>
<dbReference type="Pfam" id="PF05556">
    <property type="entry name" value="Calsarcin"/>
    <property type="match status" value="1"/>
</dbReference>
<accession>A0A8B9D226</accession>
<evidence type="ECO:0000256" key="2">
    <source>
        <dbReference type="ARBA" id="ARBA00022553"/>
    </source>
</evidence>